<reference evidence="1" key="2">
    <citation type="submission" date="2020-09" db="EMBL/GenBank/DDBJ databases">
        <authorList>
            <person name="Sun Q."/>
            <person name="Ohkuma M."/>
        </authorList>
    </citation>
    <scope>NUCLEOTIDE SEQUENCE</scope>
    <source>
        <strain evidence="1">JCM 31311</strain>
    </source>
</reference>
<evidence type="ECO:0000313" key="1">
    <source>
        <dbReference type="EMBL" id="GGR37884.1"/>
    </source>
</evidence>
<evidence type="ECO:0000313" key="2">
    <source>
        <dbReference type="Proteomes" id="UP000603865"/>
    </source>
</evidence>
<dbReference type="RefSeq" id="WP_189093633.1">
    <property type="nucleotide sequence ID" value="NZ_BMQL01000082.1"/>
</dbReference>
<proteinExistence type="predicted"/>
<dbReference type="Proteomes" id="UP000603865">
    <property type="component" value="Unassembled WGS sequence"/>
</dbReference>
<reference evidence="1" key="1">
    <citation type="journal article" date="2014" name="Int. J. Syst. Evol. Microbiol.">
        <title>Complete genome sequence of Corynebacterium casei LMG S-19264T (=DSM 44701T), isolated from a smear-ripened cheese.</title>
        <authorList>
            <consortium name="US DOE Joint Genome Institute (JGI-PGF)"/>
            <person name="Walter F."/>
            <person name="Albersmeier A."/>
            <person name="Kalinowski J."/>
            <person name="Ruckert C."/>
        </authorList>
    </citation>
    <scope>NUCLEOTIDE SEQUENCE</scope>
    <source>
        <strain evidence="1">JCM 31311</strain>
    </source>
</reference>
<gene>
    <name evidence="1" type="ORF">GCM10008957_53970</name>
</gene>
<sequence>MTAVTPPVIRARTGARGCGGSRTQYDIYAEMALQCFPEGSFLVDSPLPINAAAFGLQALGVKDFVDEHGVTHLIDIVGAEHYREVTDYITESQRMGISRKLSSNFPFERLTLGSYLHLAHSRGRVANHRQFDTVAGFTCPRGHAAGDDCLQLTYHAGERDEQGGRDIPSGRYDMRPLGLHEGTFELAIFMRVPITHLVVVEGPNRELLQDRLKLAQASGLPVVTSRE</sequence>
<name>A0A918KWU8_9DEIO</name>
<comment type="caution">
    <text evidence="1">The sequence shown here is derived from an EMBL/GenBank/DDBJ whole genome shotgun (WGS) entry which is preliminary data.</text>
</comment>
<keyword evidence="2" id="KW-1185">Reference proteome</keyword>
<dbReference type="EMBL" id="BMQL01000082">
    <property type="protein sequence ID" value="GGR37884.1"/>
    <property type="molecule type" value="Genomic_DNA"/>
</dbReference>
<organism evidence="1 2">
    <name type="scientific">Deinococcus ruber</name>
    <dbReference type="NCBI Taxonomy" id="1848197"/>
    <lineage>
        <taxon>Bacteria</taxon>
        <taxon>Thermotogati</taxon>
        <taxon>Deinococcota</taxon>
        <taxon>Deinococci</taxon>
        <taxon>Deinococcales</taxon>
        <taxon>Deinococcaceae</taxon>
        <taxon>Deinococcus</taxon>
    </lineage>
</organism>
<dbReference type="AlphaFoldDB" id="A0A918KWU8"/>
<protein>
    <submittedName>
        <fullName evidence="1">Uncharacterized protein</fullName>
    </submittedName>
</protein>
<accession>A0A918KWU8</accession>